<sequence>MKLRRPARRAFLVLHVSASVSWLGLSLGLLALAITAATTPEAAEASYRSMKMFADWLLIPVAFTTLASGLVLSLGTSWGLLRHRWVSVKFWLTLITTGLTIFSLRPGINTAAAEAIAGETLSDAGTMLVPPSVSLATYLFMTALSLLKPWGLTRRGRKQRSRAGKKVDAGAVRQTA</sequence>
<dbReference type="KEGG" id="sals:SLNWT_3689"/>
<evidence type="ECO:0000313" key="3">
    <source>
        <dbReference type="EMBL" id="AJE84065.1"/>
    </source>
</evidence>
<evidence type="ECO:0000313" key="4">
    <source>
        <dbReference type="Proteomes" id="UP000031523"/>
    </source>
</evidence>
<reference evidence="3 4" key="1">
    <citation type="submission" date="2015-01" db="EMBL/GenBank/DDBJ databases">
        <title>Enhanced salinomycin production by adjusting the supply of polyketide extender units in Streptomyce albus DSM 41398.</title>
        <authorList>
            <person name="Lu C."/>
        </authorList>
    </citation>
    <scope>NUCLEOTIDE SEQUENCE [LARGE SCALE GENOMIC DNA]</scope>
    <source>
        <strain evidence="4">ATCC 21838 / DSM 41398 / FERM P-419 / JCM 4703 / NBRC 107858</strain>
    </source>
</reference>
<keyword evidence="4" id="KW-1185">Reference proteome</keyword>
<gene>
    <name evidence="3" type="ORF">SLNWT_3689</name>
</gene>
<evidence type="ECO:0000256" key="1">
    <source>
        <dbReference type="SAM" id="MobiDB-lite"/>
    </source>
</evidence>
<evidence type="ECO:0000256" key="2">
    <source>
        <dbReference type="SAM" id="Phobius"/>
    </source>
</evidence>
<feature type="region of interest" description="Disordered" evidence="1">
    <location>
        <begin position="157"/>
        <end position="176"/>
    </location>
</feature>
<feature type="transmembrane region" description="Helical" evidence="2">
    <location>
        <begin position="88"/>
        <end position="108"/>
    </location>
</feature>
<dbReference type="Proteomes" id="UP000031523">
    <property type="component" value="Chromosome"/>
</dbReference>
<keyword evidence="2" id="KW-0472">Membrane</keyword>
<feature type="transmembrane region" description="Helical" evidence="2">
    <location>
        <begin position="128"/>
        <end position="147"/>
    </location>
</feature>
<feature type="transmembrane region" description="Helical" evidence="2">
    <location>
        <begin position="57"/>
        <end position="81"/>
    </location>
</feature>
<organism evidence="3 4">
    <name type="scientific">Streptomyces albus (strain ATCC 21838 / DSM 41398 / FERM P-419 / JCM 4703 / NBRC 107858)</name>
    <dbReference type="NCBI Taxonomy" id="1081613"/>
    <lineage>
        <taxon>Bacteria</taxon>
        <taxon>Bacillati</taxon>
        <taxon>Actinomycetota</taxon>
        <taxon>Actinomycetes</taxon>
        <taxon>Kitasatosporales</taxon>
        <taxon>Streptomycetaceae</taxon>
        <taxon>Streptomyces</taxon>
    </lineage>
</organism>
<accession>A0A0B5EXV7</accession>
<proteinExistence type="predicted"/>
<name>A0A0B5EXV7_STRA4</name>
<protein>
    <submittedName>
        <fullName evidence="3">Membrane protein</fullName>
    </submittedName>
</protein>
<dbReference type="AlphaFoldDB" id="A0A0B5EXV7"/>
<keyword evidence="2" id="KW-1133">Transmembrane helix</keyword>
<keyword evidence="2" id="KW-0812">Transmembrane</keyword>
<dbReference type="EMBL" id="CP010519">
    <property type="protein sequence ID" value="AJE84065.1"/>
    <property type="molecule type" value="Genomic_DNA"/>
</dbReference>
<feature type="transmembrane region" description="Helical" evidence="2">
    <location>
        <begin position="12"/>
        <end position="37"/>
    </location>
</feature>